<gene>
    <name evidence="8" type="ORF">SAMN04488558_103144</name>
</gene>
<dbReference type="Pfam" id="PF00746">
    <property type="entry name" value="Gram_pos_anchor"/>
    <property type="match status" value="1"/>
</dbReference>
<feature type="compositionally biased region" description="Polar residues" evidence="5">
    <location>
        <begin position="59"/>
        <end position="68"/>
    </location>
</feature>
<evidence type="ECO:0000313" key="8">
    <source>
        <dbReference type="EMBL" id="SEP93832.1"/>
    </source>
</evidence>
<feature type="compositionally biased region" description="Low complexity" evidence="5">
    <location>
        <begin position="41"/>
        <end position="50"/>
    </location>
</feature>
<keyword evidence="9" id="KW-1185">Reference proteome</keyword>
<feature type="domain" description="Gram-positive cocci surface proteins LPxTG" evidence="7">
    <location>
        <begin position="529"/>
        <end position="561"/>
    </location>
</feature>
<feature type="compositionally biased region" description="Low complexity" evidence="5">
    <location>
        <begin position="512"/>
        <end position="525"/>
    </location>
</feature>
<reference evidence="8 9" key="1">
    <citation type="submission" date="2016-10" db="EMBL/GenBank/DDBJ databases">
        <authorList>
            <person name="de Groot N.N."/>
        </authorList>
    </citation>
    <scope>NUCLEOTIDE SEQUENCE [LARGE SCALE GENOMIC DNA]</scope>
    <source>
        <strain evidence="8 9">DSM 15695</strain>
    </source>
</reference>
<accession>A0A1H9BY48</accession>
<evidence type="ECO:0000256" key="2">
    <source>
        <dbReference type="ARBA" id="ARBA00022525"/>
    </source>
</evidence>
<evidence type="ECO:0000256" key="3">
    <source>
        <dbReference type="ARBA" id="ARBA00022729"/>
    </source>
</evidence>
<evidence type="ECO:0000259" key="7">
    <source>
        <dbReference type="PROSITE" id="PS50847"/>
    </source>
</evidence>
<name>A0A1H9BY48_9LACT</name>
<keyword evidence="2" id="KW-0964">Secreted</keyword>
<evidence type="ECO:0000256" key="4">
    <source>
        <dbReference type="ARBA" id="ARBA00023088"/>
    </source>
</evidence>
<keyword evidence="1" id="KW-0134">Cell wall</keyword>
<feature type="signal peptide" evidence="6">
    <location>
        <begin position="1"/>
        <end position="26"/>
    </location>
</feature>
<feature type="region of interest" description="Disordered" evidence="5">
    <location>
        <begin position="29"/>
        <end position="68"/>
    </location>
</feature>
<sequence length="561" mass="61247">MQNLKKVLAFTSSSLILLGSIPVINAQETTTVSETSETETIESSQTMTEETSIEEENSPQENAETVNPTTTVQVLVNGEPIPQGMGVSIESKTIGVDLRPVDSQSQFEINYASGEYQVQLVSAEGIPIETEGSQGVLVVPEEGGPVTLHFELAEELTQTLVLNLYLNDLAVEPGSRLILTQQNGEQDYILEEQGQIELDLVPGEYMAKLISADGTKISNKLKFSVDKDTDVKNLFFSTYDVPSFTEYPVQTTLDQDLVETGWFVKVYSDEEVYTYTVGEEGEFTIALETGEYQTVLYNKDGKYIDEAPLIIPESGGTLNINYHSKDAAPVDPIGINYTVRGFLNDEPLGEGALIKIITENDTYSFMADAEGYIPLDLLPGDYQLNLYNIKGQHYATSYLTIPEEGGELTAIFTSPQENLPVNYTVSAYLNDQLLTDPYVIKVDTPSGVYSYKVNEAGLVPLDLLPGEYKTTLYGLEGQALAEAYLEIPENGGELSLNYYVDANKPTQPGLPGNSEGEGSSTESSNQAQLPNTGESQIGNYLSLSGFSLIGAIGLLLKKFKH</sequence>
<dbReference type="AlphaFoldDB" id="A0A1H9BY48"/>
<feature type="region of interest" description="Disordered" evidence="5">
    <location>
        <begin position="502"/>
        <end position="532"/>
    </location>
</feature>
<feature type="chain" id="PRO_5011749404" evidence="6">
    <location>
        <begin position="27"/>
        <end position="561"/>
    </location>
</feature>
<evidence type="ECO:0000256" key="5">
    <source>
        <dbReference type="SAM" id="MobiDB-lite"/>
    </source>
</evidence>
<dbReference type="InterPro" id="IPR019931">
    <property type="entry name" value="LPXTG_anchor"/>
</dbReference>
<keyword evidence="3 6" id="KW-0732">Signal</keyword>
<dbReference type="NCBIfam" id="TIGR01167">
    <property type="entry name" value="LPXTG_anchor"/>
    <property type="match status" value="1"/>
</dbReference>
<protein>
    <submittedName>
        <fullName evidence="8">LPXTG-motif cell wall anchor domain-containing protein</fullName>
    </submittedName>
</protein>
<keyword evidence="4" id="KW-0572">Peptidoglycan-anchor</keyword>
<evidence type="ECO:0000256" key="1">
    <source>
        <dbReference type="ARBA" id="ARBA00022512"/>
    </source>
</evidence>
<dbReference type="RefSeq" id="WP_092570943.1">
    <property type="nucleotide sequence ID" value="NZ_FOEN01000003.1"/>
</dbReference>
<dbReference type="EMBL" id="FOEN01000003">
    <property type="protein sequence ID" value="SEP93832.1"/>
    <property type="molecule type" value="Genomic_DNA"/>
</dbReference>
<dbReference type="PROSITE" id="PS50847">
    <property type="entry name" value="GRAM_POS_ANCHORING"/>
    <property type="match status" value="1"/>
</dbReference>
<proteinExistence type="predicted"/>
<evidence type="ECO:0000256" key="6">
    <source>
        <dbReference type="SAM" id="SignalP"/>
    </source>
</evidence>
<evidence type="ECO:0000313" key="9">
    <source>
        <dbReference type="Proteomes" id="UP000198833"/>
    </source>
</evidence>
<organism evidence="8 9">
    <name type="scientific">Ignavigranum ruoffiae</name>
    <dbReference type="NCBI Taxonomy" id="89093"/>
    <lineage>
        <taxon>Bacteria</taxon>
        <taxon>Bacillati</taxon>
        <taxon>Bacillota</taxon>
        <taxon>Bacilli</taxon>
        <taxon>Lactobacillales</taxon>
        <taxon>Aerococcaceae</taxon>
        <taxon>Ignavigranum</taxon>
    </lineage>
</organism>
<dbReference type="Proteomes" id="UP000198833">
    <property type="component" value="Unassembled WGS sequence"/>
</dbReference>